<dbReference type="EMBL" id="KB097144">
    <property type="protein sequence ID" value="ESN98458.1"/>
    <property type="molecule type" value="Genomic_DNA"/>
</dbReference>
<dbReference type="EnsemblMetazoa" id="HelroT176933">
    <property type="protein sequence ID" value="HelroP176933"/>
    <property type="gene ID" value="HelroG176933"/>
</dbReference>
<dbReference type="AlphaFoldDB" id="T1FB21"/>
<feature type="compositionally biased region" description="Basic and acidic residues" evidence="1">
    <location>
        <begin position="445"/>
        <end position="460"/>
    </location>
</feature>
<feature type="compositionally biased region" description="Basic and acidic residues" evidence="1">
    <location>
        <begin position="218"/>
        <end position="228"/>
    </location>
</feature>
<feature type="compositionally biased region" description="Low complexity" evidence="1">
    <location>
        <begin position="479"/>
        <end position="502"/>
    </location>
</feature>
<reference evidence="3" key="3">
    <citation type="submission" date="2015-06" db="UniProtKB">
        <authorList>
            <consortium name="EnsemblMetazoa"/>
        </authorList>
    </citation>
    <scope>IDENTIFICATION</scope>
</reference>
<feature type="compositionally biased region" description="Pro residues" evidence="1">
    <location>
        <begin position="235"/>
        <end position="250"/>
    </location>
</feature>
<feature type="region of interest" description="Disordered" evidence="1">
    <location>
        <begin position="1"/>
        <end position="164"/>
    </location>
</feature>
<feature type="compositionally biased region" description="Basic and acidic residues" evidence="1">
    <location>
        <begin position="36"/>
        <end position="53"/>
    </location>
</feature>
<feature type="compositionally biased region" description="Basic and acidic residues" evidence="1">
    <location>
        <begin position="367"/>
        <end position="377"/>
    </location>
</feature>
<evidence type="ECO:0000313" key="2">
    <source>
        <dbReference type="EMBL" id="ESN98458.1"/>
    </source>
</evidence>
<reference evidence="4" key="1">
    <citation type="submission" date="2012-12" db="EMBL/GenBank/DDBJ databases">
        <authorList>
            <person name="Hellsten U."/>
            <person name="Grimwood J."/>
            <person name="Chapman J.A."/>
            <person name="Shapiro H."/>
            <person name="Aerts A."/>
            <person name="Otillar R.P."/>
            <person name="Terry A.Y."/>
            <person name="Boore J.L."/>
            <person name="Simakov O."/>
            <person name="Marletaz F."/>
            <person name="Cho S.-J."/>
            <person name="Edsinger-Gonzales E."/>
            <person name="Havlak P."/>
            <person name="Kuo D.-H."/>
            <person name="Larsson T."/>
            <person name="Lv J."/>
            <person name="Arendt D."/>
            <person name="Savage R."/>
            <person name="Osoegawa K."/>
            <person name="de Jong P."/>
            <person name="Lindberg D.R."/>
            <person name="Seaver E.C."/>
            <person name="Weisblat D.A."/>
            <person name="Putnam N.H."/>
            <person name="Grigoriev I.V."/>
            <person name="Rokhsar D.S."/>
        </authorList>
    </citation>
    <scope>NUCLEOTIDE SEQUENCE</scope>
</reference>
<proteinExistence type="predicted"/>
<accession>T1FB21</accession>
<sequence>MYKSEHKSSKSPERRSHRDQYGDDYNKSSSSGYKWGGKDYEEDRFGSSNKDAKSYSPYKKKYVEQDYKTKKYDDYHKESSSKFDRKKDSSEESDDKRDTMIRSRKSDSRLPRSYRSRSPVKSYSSKDISDDYKSKDSDYRTKESDYRSKESDYRSKESYYRNKDLSRQLYKSEYLAKDDAYHQRKDARPYVSNEFIRRFPPPPPLPHCGTTIRKYSPKRYDLGKDRVRPFYKSKYPPPPPHLPAVVPPPAGRRRSNYSPSYIKAITSKPESLFKSLSPKLKPRPYLGNSRFFNIKYRYKPPDNKSTSAENKTSNEDKQPEGDGTHNEDDNYKNNAEDGGDSEDKMKKRDNDDDATANQQQLGNKKRYLVDRLAEYERNRKHKLSDDDDDDDHNKSNDGICPSSKKIKMTQSRGSSTDEYVEHDDEGHRNDDEAIAVAAEQQNRNEMMESEHDERRNEQDVSRSPSPLSDDSNYKINFPSTSSQAQRGRSSSQLKSIITSSSSRRNKLADVDNKKGDDDRAEDDNDDIYPPLKHSEYVRIPYNDDNKYVFKPLYKLSSFKKFPFLYNNDGEADGGALLGAHKGVKKFRLTEADREMLKFTVIISSSNSNGGDCSESHKSSGSQVPMEQGHKSLDECDLRHKIHDRRTKRQTTSSSSALAAVAGSADSSSKATNVSESTSVLETLDVHNIDMKQPIRRVVESKDSHSLVTTISNGPMVESKRSVVITRQQSMK</sequence>
<feature type="compositionally biased region" description="Basic and acidic residues" evidence="1">
    <location>
        <begin position="127"/>
        <end position="164"/>
    </location>
</feature>
<keyword evidence="4" id="KW-1185">Reference proteome</keyword>
<feature type="region of interest" description="Disordered" evidence="1">
    <location>
        <begin position="194"/>
        <end position="530"/>
    </location>
</feature>
<dbReference type="InParanoid" id="T1FB21"/>
<feature type="compositionally biased region" description="Basic and acidic residues" evidence="1">
    <location>
        <begin position="1"/>
        <end position="26"/>
    </location>
</feature>
<dbReference type="EMBL" id="AMQM01005882">
    <property type="status" value="NOT_ANNOTATED_CDS"/>
    <property type="molecule type" value="Genomic_DNA"/>
</dbReference>
<dbReference type="KEGG" id="hro:HELRODRAFT_176933"/>
<dbReference type="HOGENOM" id="CLU_379129_0_0_1"/>
<name>T1FB21_HELRO</name>
<feature type="compositionally biased region" description="Basic and acidic residues" evidence="1">
    <location>
        <begin position="627"/>
        <end position="638"/>
    </location>
</feature>
<protein>
    <submittedName>
        <fullName evidence="2 3">Uncharacterized protein</fullName>
    </submittedName>
</protein>
<dbReference type="CTD" id="20206020"/>
<feature type="compositionally biased region" description="Polar residues" evidence="1">
    <location>
        <begin position="408"/>
        <end position="417"/>
    </location>
</feature>
<reference evidence="2 4" key="2">
    <citation type="journal article" date="2013" name="Nature">
        <title>Insights into bilaterian evolution from three spiralian genomes.</title>
        <authorList>
            <person name="Simakov O."/>
            <person name="Marletaz F."/>
            <person name="Cho S.J."/>
            <person name="Edsinger-Gonzales E."/>
            <person name="Havlak P."/>
            <person name="Hellsten U."/>
            <person name="Kuo D.H."/>
            <person name="Larsson T."/>
            <person name="Lv J."/>
            <person name="Arendt D."/>
            <person name="Savage R."/>
            <person name="Osoegawa K."/>
            <person name="de Jong P."/>
            <person name="Grimwood J."/>
            <person name="Chapman J.A."/>
            <person name="Shapiro H."/>
            <person name="Aerts A."/>
            <person name="Otillar R.P."/>
            <person name="Terry A.Y."/>
            <person name="Boore J.L."/>
            <person name="Grigoriev I.V."/>
            <person name="Lindberg D.R."/>
            <person name="Seaver E.C."/>
            <person name="Weisblat D.A."/>
            <person name="Putnam N.H."/>
            <person name="Rokhsar D.S."/>
        </authorList>
    </citation>
    <scope>NUCLEOTIDE SEQUENCE</scope>
</reference>
<feature type="region of interest" description="Disordered" evidence="1">
    <location>
        <begin position="606"/>
        <end position="676"/>
    </location>
</feature>
<feature type="compositionally biased region" description="Basic and acidic residues" evidence="1">
    <location>
        <begin position="312"/>
        <end position="350"/>
    </location>
</feature>
<feature type="compositionally biased region" description="Basic and acidic residues" evidence="1">
    <location>
        <begin position="506"/>
        <end position="517"/>
    </location>
</feature>
<feature type="compositionally biased region" description="Low complexity" evidence="1">
    <location>
        <begin position="649"/>
        <end position="670"/>
    </location>
</feature>
<gene>
    <name evidence="3" type="primary">20206020</name>
    <name evidence="2" type="ORF">HELRODRAFT_176933</name>
</gene>
<organism evidence="3 4">
    <name type="scientific">Helobdella robusta</name>
    <name type="common">Californian leech</name>
    <dbReference type="NCBI Taxonomy" id="6412"/>
    <lineage>
        <taxon>Eukaryota</taxon>
        <taxon>Metazoa</taxon>
        <taxon>Spiralia</taxon>
        <taxon>Lophotrochozoa</taxon>
        <taxon>Annelida</taxon>
        <taxon>Clitellata</taxon>
        <taxon>Hirudinea</taxon>
        <taxon>Rhynchobdellida</taxon>
        <taxon>Glossiphoniidae</taxon>
        <taxon>Helobdella</taxon>
    </lineage>
</organism>
<evidence type="ECO:0000313" key="4">
    <source>
        <dbReference type="Proteomes" id="UP000015101"/>
    </source>
</evidence>
<dbReference type="GeneID" id="20206020"/>
<dbReference type="RefSeq" id="XP_009023414.1">
    <property type="nucleotide sequence ID" value="XM_009025166.1"/>
</dbReference>
<evidence type="ECO:0000256" key="1">
    <source>
        <dbReference type="SAM" id="MobiDB-lite"/>
    </source>
</evidence>
<feature type="compositionally biased region" description="Polar residues" evidence="1">
    <location>
        <begin position="461"/>
        <end position="478"/>
    </location>
</feature>
<dbReference type="Proteomes" id="UP000015101">
    <property type="component" value="Unassembled WGS sequence"/>
</dbReference>
<evidence type="ECO:0000313" key="3">
    <source>
        <dbReference type="EnsemblMetazoa" id="HelroP176933"/>
    </source>
</evidence>
<feature type="compositionally biased region" description="Basic residues" evidence="1">
    <location>
        <begin position="639"/>
        <end position="648"/>
    </location>
</feature>
<feature type="compositionally biased region" description="Low complexity" evidence="1">
    <location>
        <begin position="111"/>
        <end position="126"/>
    </location>
</feature>
<feature type="compositionally biased region" description="Basic and acidic residues" evidence="1">
    <location>
        <begin position="61"/>
        <end position="110"/>
    </location>
</feature>